<evidence type="ECO:0000313" key="3">
    <source>
        <dbReference type="EMBL" id="KAG1530516.1"/>
    </source>
</evidence>
<dbReference type="FunFam" id="3.30.70.270:FF:000020">
    <property type="entry name" value="Transposon Tf2-6 polyprotein-like Protein"/>
    <property type="match status" value="1"/>
</dbReference>
<comment type="caution">
    <text evidence="3">The sequence shown here is derived from an EMBL/GenBank/DDBJ whole genome shotgun (WGS) entry which is preliminary data.</text>
</comment>
<accession>A0A9P7BZZ6</accession>
<protein>
    <recommendedName>
        <fullName evidence="2">Reverse transcriptase/retrotransposon-derived protein RNase H-like domain-containing protein</fullName>
    </recommendedName>
</protein>
<feature type="domain" description="Reverse transcriptase/retrotransposon-derived protein RNase H-like" evidence="2">
    <location>
        <begin position="122"/>
        <end position="169"/>
    </location>
</feature>
<dbReference type="PANTHER" id="PTHR37984">
    <property type="entry name" value="PROTEIN CBG26694"/>
    <property type="match status" value="1"/>
</dbReference>
<proteinExistence type="predicted"/>
<dbReference type="GO" id="GO:0003824">
    <property type="term" value="F:catalytic activity"/>
    <property type="evidence" value="ECO:0007669"/>
    <property type="project" value="UniProtKB-KW"/>
</dbReference>
<dbReference type="InterPro" id="IPR050951">
    <property type="entry name" value="Retrovirus_Pol_polyprotein"/>
</dbReference>
<dbReference type="Pfam" id="PF17919">
    <property type="entry name" value="RT_RNaseH_2"/>
    <property type="match status" value="1"/>
</dbReference>
<dbReference type="EMBL" id="JAANIT010006551">
    <property type="protein sequence ID" value="KAG1530516.1"/>
    <property type="molecule type" value="Genomic_DNA"/>
</dbReference>
<dbReference type="Gene3D" id="3.30.70.270">
    <property type="match status" value="2"/>
</dbReference>
<gene>
    <name evidence="3" type="ORF">G6F51_013817</name>
</gene>
<keyword evidence="1" id="KW-0511">Multifunctional enzyme</keyword>
<dbReference type="SUPFAM" id="SSF56672">
    <property type="entry name" value="DNA/RNA polymerases"/>
    <property type="match status" value="1"/>
</dbReference>
<name>A0A9P7BZZ6_RHIOR</name>
<evidence type="ECO:0000259" key="2">
    <source>
        <dbReference type="Pfam" id="PF17919"/>
    </source>
</evidence>
<dbReference type="PANTHER" id="PTHR37984:SF5">
    <property type="entry name" value="PROTEIN NYNRIN-LIKE"/>
    <property type="match status" value="1"/>
</dbReference>
<evidence type="ECO:0000313" key="4">
    <source>
        <dbReference type="Proteomes" id="UP000717996"/>
    </source>
</evidence>
<dbReference type="InterPro" id="IPR043128">
    <property type="entry name" value="Rev_trsase/Diguanyl_cyclase"/>
</dbReference>
<dbReference type="InterPro" id="IPR041577">
    <property type="entry name" value="RT_RNaseH_2"/>
</dbReference>
<reference evidence="3" key="1">
    <citation type="journal article" date="2020" name="Microb. Genom.">
        <title>Genetic diversity of clinical and environmental Mucorales isolates obtained from an investigation of mucormycosis cases among solid organ transplant recipients.</title>
        <authorList>
            <person name="Nguyen M.H."/>
            <person name="Kaul D."/>
            <person name="Muto C."/>
            <person name="Cheng S.J."/>
            <person name="Richter R.A."/>
            <person name="Bruno V.M."/>
            <person name="Liu G."/>
            <person name="Beyhan S."/>
            <person name="Sundermann A.J."/>
            <person name="Mounaud S."/>
            <person name="Pasculle A.W."/>
            <person name="Nierman W.C."/>
            <person name="Driscoll E."/>
            <person name="Cumbie R."/>
            <person name="Clancy C.J."/>
            <person name="Dupont C.L."/>
        </authorList>
    </citation>
    <scope>NUCLEOTIDE SEQUENCE</scope>
    <source>
        <strain evidence="3">GL16</strain>
    </source>
</reference>
<dbReference type="Proteomes" id="UP000717996">
    <property type="component" value="Unassembled WGS sequence"/>
</dbReference>
<organism evidence="3 4">
    <name type="scientific">Rhizopus oryzae</name>
    <name type="common">Mucormycosis agent</name>
    <name type="synonym">Rhizopus arrhizus var. delemar</name>
    <dbReference type="NCBI Taxonomy" id="64495"/>
    <lineage>
        <taxon>Eukaryota</taxon>
        <taxon>Fungi</taxon>
        <taxon>Fungi incertae sedis</taxon>
        <taxon>Mucoromycota</taxon>
        <taxon>Mucoromycotina</taxon>
        <taxon>Mucoromycetes</taxon>
        <taxon>Mucorales</taxon>
        <taxon>Mucorineae</taxon>
        <taxon>Rhizopodaceae</taxon>
        <taxon>Rhizopus</taxon>
    </lineage>
</organism>
<evidence type="ECO:0000256" key="1">
    <source>
        <dbReference type="ARBA" id="ARBA00023268"/>
    </source>
</evidence>
<sequence>MDFIETYVDDCVIKGTADNHASNVKKVIERLTSVNLKINVKKCSWYQRSIYLLGFVVESGGIIKVDPRRLTNIDSWPIPRNKKEVMRLMGIVSYMRDFIPLISRVAAPIDRLRNDPDVQNNWTQEHTDAFIALKEILKSKTLLHTPDLSKKFYVATDASQYGVGAVLTHVIVES</sequence>
<dbReference type="InterPro" id="IPR043502">
    <property type="entry name" value="DNA/RNA_pol_sf"/>
</dbReference>
<dbReference type="AlphaFoldDB" id="A0A9P7BZZ6"/>